<dbReference type="EMBL" id="RBQE01000562">
    <property type="protein sequence ID" value="RMO97127.1"/>
    <property type="molecule type" value="Genomic_DNA"/>
</dbReference>
<keyword evidence="2" id="KW-0560">Oxidoreductase</keyword>
<dbReference type="FunFam" id="3.40.50.720:FF:000084">
    <property type="entry name" value="Short-chain dehydrogenase reductase"/>
    <property type="match status" value="1"/>
</dbReference>
<evidence type="ECO:0000313" key="5">
    <source>
        <dbReference type="EMBL" id="RMO97127.1"/>
    </source>
</evidence>
<dbReference type="SUPFAM" id="SSF51735">
    <property type="entry name" value="NAD(P)-binding Rossmann-fold domains"/>
    <property type="match status" value="1"/>
</dbReference>
<dbReference type="PANTHER" id="PTHR44196:SF1">
    <property type="entry name" value="DEHYDROGENASE_REDUCTASE SDR FAMILY MEMBER 7B"/>
    <property type="match status" value="1"/>
</dbReference>
<dbReference type="RefSeq" id="WP_058400326.1">
    <property type="nucleotide sequence ID" value="NZ_RBQE01000562.1"/>
</dbReference>
<evidence type="ECO:0000313" key="6">
    <source>
        <dbReference type="Proteomes" id="UP000281604"/>
    </source>
</evidence>
<dbReference type="Pfam" id="PF00106">
    <property type="entry name" value="adh_short"/>
    <property type="match status" value="1"/>
</dbReference>
<dbReference type="PROSITE" id="PS51257">
    <property type="entry name" value="PROKAR_LIPOPROTEIN"/>
    <property type="match status" value="1"/>
</dbReference>
<dbReference type="GO" id="GO:0016491">
    <property type="term" value="F:oxidoreductase activity"/>
    <property type="evidence" value="ECO:0007669"/>
    <property type="project" value="UniProtKB-KW"/>
</dbReference>
<dbReference type="GeneID" id="69857803"/>
<name>A0A3M3ZR33_9PSED</name>
<dbReference type="PANTHER" id="PTHR44196">
    <property type="entry name" value="DEHYDROGENASE/REDUCTASE SDR FAMILY MEMBER 7B"/>
    <property type="match status" value="1"/>
</dbReference>
<evidence type="ECO:0000259" key="4">
    <source>
        <dbReference type="SMART" id="SM00822"/>
    </source>
</evidence>
<dbReference type="PRINTS" id="PR00081">
    <property type="entry name" value="GDHRDH"/>
</dbReference>
<dbReference type="InterPro" id="IPR002347">
    <property type="entry name" value="SDR_fam"/>
</dbReference>
<dbReference type="InterPro" id="IPR057326">
    <property type="entry name" value="KR_dom"/>
</dbReference>
<feature type="domain" description="Ketoreductase" evidence="4">
    <location>
        <begin position="8"/>
        <end position="184"/>
    </location>
</feature>
<sequence>MNQKLSMKVAAITGGASGIGLACAKEMLAAGAQVALIDRSREGLEKVCVELGPNAFPVVVDLLDPDSVKTMLPQILERFGRLDIFHANAGAYIGGEVADGDPDQWDRMLNLNINAAFRSVQAVLPHMIERGSGDIMLTSSIAGLIPVVWEPIYTASKHAIQAFTHSLRRQLIKHGIRVGAVAPGPVVTALISDWPQSKLDEAKASGALMEANEVAEAVLFMLTRPHNVVVRDLVIMPFSVDL</sequence>
<protein>
    <submittedName>
        <fullName evidence="5">Ribitol 2-dehydrogenase protein</fullName>
    </submittedName>
</protein>
<comment type="similarity">
    <text evidence="1 3">Belongs to the short-chain dehydrogenases/reductases (SDR) family.</text>
</comment>
<evidence type="ECO:0000256" key="1">
    <source>
        <dbReference type="ARBA" id="ARBA00006484"/>
    </source>
</evidence>
<proteinExistence type="inferred from homology"/>
<dbReference type="Gene3D" id="3.40.50.720">
    <property type="entry name" value="NAD(P)-binding Rossmann-like Domain"/>
    <property type="match status" value="1"/>
</dbReference>
<organism evidence="5 6">
    <name type="scientific">Pseudomonas syringae pv. persicae</name>
    <dbReference type="NCBI Taxonomy" id="237306"/>
    <lineage>
        <taxon>Bacteria</taxon>
        <taxon>Pseudomonadati</taxon>
        <taxon>Pseudomonadota</taxon>
        <taxon>Gammaproteobacteria</taxon>
        <taxon>Pseudomonadales</taxon>
        <taxon>Pseudomonadaceae</taxon>
        <taxon>Pseudomonas</taxon>
    </lineage>
</organism>
<dbReference type="InterPro" id="IPR036291">
    <property type="entry name" value="NAD(P)-bd_dom_sf"/>
</dbReference>
<gene>
    <name evidence="5" type="ORF">ALQ30_02949</name>
</gene>
<dbReference type="InterPro" id="IPR020904">
    <property type="entry name" value="Sc_DH/Rdtase_CS"/>
</dbReference>
<dbReference type="CDD" id="cd05233">
    <property type="entry name" value="SDR_c"/>
    <property type="match status" value="1"/>
</dbReference>
<dbReference type="AlphaFoldDB" id="A0A3M3ZR33"/>
<dbReference type="Proteomes" id="UP000281604">
    <property type="component" value="Unassembled WGS sequence"/>
</dbReference>
<dbReference type="SMART" id="SM00822">
    <property type="entry name" value="PKS_KR"/>
    <property type="match status" value="1"/>
</dbReference>
<reference evidence="5 6" key="1">
    <citation type="submission" date="2018-08" db="EMBL/GenBank/DDBJ databases">
        <title>Recombination of ecologically and evolutionarily significant loci maintains genetic cohesion in the Pseudomonas syringae species complex.</title>
        <authorList>
            <person name="Dillon M."/>
            <person name="Thakur S."/>
            <person name="Almeida R.N.D."/>
            <person name="Weir B.S."/>
            <person name="Guttman D.S."/>
        </authorList>
    </citation>
    <scope>NUCLEOTIDE SEQUENCE [LARGE SCALE GENOMIC DNA]</scope>
    <source>
        <strain evidence="5 6">ICMP 3706</strain>
    </source>
</reference>
<evidence type="ECO:0000256" key="2">
    <source>
        <dbReference type="ARBA" id="ARBA00023002"/>
    </source>
</evidence>
<dbReference type="PROSITE" id="PS00061">
    <property type="entry name" value="ADH_SHORT"/>
    <property type="match status" value="1"/>
</dbReference>
<dbReference type="PRINTS" id="PR00080">
    <property type="entry name" value="SDRFAMILY"/>
</dbReference>
<comment type="caution">
    <text evidence="5">The sequence shown here is derived from an EMBL/GenBank/DDBJ whole genome shotgun (WGS) entry which is preliminary data.</text>
</comment>
<dbReference type="GO" id="GO:0016020">
    <property type="term" value="C:membrane"/>
    <property type="evidence" value="ECO:0007669"/>
    <property type="project" value="TreeGrafter"/>
</dbReference>
<evidence type="ECO:0000256" key="3">
    <source>
        <dbReference type="RuleBase" id="RU000363"/>
    </source>
</evidence>
<accession>A0A3M3ZR33</accession>